<dbReference type="AlphaFoldDB" id="A0A8S4BJG1"/>
<dbReference type="EMBL" id="CAJRST010038444">
    <property type="protein sequence ID" value="CAG6011903.1"/>
    <property type="molecule type" value="Genomic_DNA"/>
</dbReference>
<proteinExistence type="predicted"/>
<gene>
    <name evidence="2" type="ORF">MMEN_LOCUS19087</name>
</gene>
<accession>A0A8S4BJG1</accession>
<dbReference type="Proteomes" id="UP000677803">
    <property type="component" value="Unassembled WGS sequence"/>
</dbReference>
<evidence type="ECO:0000313" key="3">
    <source>
        <dbReference type="Proteomes" id="UP000677803"/>
    </source>
</evidence>
<evidence type="ECO:0000256" key="1">
    <source>
        <dbReference type="SAM" id="MobiDB-lite"/>
    </source>
</evidence>
<comment type="caution">
    <text evidence="2">The sequence shown here is derived from an EMBL/GenBank/DDBJ whole genome shotgun (WGS) entry which is preliminary data.</text>
</comment>
<organism evidence="2 3">
    <name type="scientific">Menidia menidia</name>
    <name type="common">Atlantic silverside</name>
    <dbReference type="NCBI Taxonomy" id="238744"/>
    <lineage>
        <taxon>Eukaryota</taxon>
        <taxon>Metazoa</taxon>
        <taxon>Chordata</taxon>
        <taxon>Craniata</taxon>
        <taxon>Vertebrata</taxon>
        <taxon>Euteleostomi</taxon>
        <taxon>Actinopterygii</taxon>
        <taxon>Neopterygii</taxon>
        <taxon>Teleostei</taxon>
        <taxon>Neoteleostei</taxon>
        <taxon>Acanthomorphata</taxon>
        <taxon>Ovalentaria</taxon>
        <taxon>Atherinomorphae</taxon>
        <taxon>Atheriniformes</taxon>
        <taxon>Atherinopsidae</taxon>
        <taxon>Menidiinae</taxon>
        <taxon>Menidia</taxon>
    </lineage>
</organism>
<sequence length="112" mass="12119">MRPVLQFCRPLPYSVPPLQKAGRGRRGPAGISAYEGPLAIWVHGVPPPKEGLGSPICWILHPPRYRTVVQGRPPASSVQGRKSTAEAGQKAWMTCGAGEERTIPALERSDLI</sequence>
<protein>
    <submittedName>
        <fullName evidence="2">(Atlantic silverside) hypothetical protein</fullName>
    </submittedName>
</protein>
<reference evidence="2" key="1">
    <citation type="submission" date="2021-05" db="EMBL/GenBank/DDBJ databases">
        <authorList>
            <person name="Tigano A."/>
        </authorList>
    </citation>
    <scope>NUCLEOTIDE SEQUENCE</scope>
</reference>
<feature type="region of interest" description="Disordered" evidence="1">
    <location>
        <begin position="70"/>
        <end position="90"/>
    </location>
</feature>
<evidence type="ECO:0000313" key="2">
    <source>
        <dbReference type="EMBL" id="CAG6011903.1"/>
    </source>
</evidence>
<name>A0A8S4BJG1_9TELE</name>
<keyword evidence="3" id="KW-1185">Reference proteome</keyword>